<reference evidence="1 2" key="1">
    <citation type="journal article" date="2016" name="Nat. Commun.">
        <title>Thousands of microbial genomes shed light on interconnected biogeochemical processes in an aquifer system.</title>
        <authorList>
            <person name="Anantharaman K."/>
            <person name="Brown C.T."/>
            <person name="Hug L.A."/>
            <person name="Sharon I."/>
            <person name="Castelle C.J."/>
            <person name="Probst A.J."/>
            <person name="Thomas B.C."/>
            <person name="Singh A."/>
            <person name="Wilkins M.J."/>
            <person name="Karaoz U."/>
            <person name="Brodie E.L."/>
            <person name="Williams K.H."/>
            <person name="Hubbard S.S."/>
            <person name="Banfield J.F."/>
        </authorList>
    </citation>
    <scope>NUCLEOTIDE SEQUENCE [LARGE SCALE GENOMIC DNA]</scope>
</reference>
<gene>
    <name evidence="1" type="ORF">A2696_01645</name>
</gene>
<dbReference type="Proteomes" id="UP000177069">
    <property type="component" value="Unassembled WGS sequence"/>
</dbReference>
<dbReference type="AlphaFoldDB" id="A0A1F5FXV6"/>
<comment type="caution">
    <text evidence="1">The sequence shown here is derived from an EMBL/GenBank/DDBJ whole genome shotgun (WGS) entry which is preliminary data.</text>
</comment>
<organism evidence="1 2">
    <name type="scientific">Candidatus Curtissbacteria bacterium RIFCSPHIGHO2_01_FULL_41_13</name>
    <dbReference type="NCBI Taxonomy" id="1797745"/>
    <lineage>
        <taxon>Bacteria</taxon>
        <taxon>Candidatus Curtissiibacteriota</taxon>
    </lineage>
</organism>
<evidence type="ECO:0000313" key="2">
    <source>
        <dbReference type="Proteomes" id="UP000177069"/>
    </source>
</evidence>
<protein>
    <submittedName>
        <fullName evidence="1">Uncharacterized protein</fullName>
    </submittedName>
</protein>
<evidence type="ECO:0000313" key="1">
    <source>
        <dbReference type="EMBL" id="OGD84440.1"/>
    </source>
</evidence>
<dbReference type="EMBL" id="MFBA01000060">
    <property type="protein sequence ID" value="OGD84440.1"/>
    <property type="molecule type" value="Genomic_DNA"/>
</dbReference>
<proteinExistence type="predicted"/>
<accession>A0A1F5FXV6</accession>
<sequence length="64" mass="7383">MSLAERKNEVPKRPDDFDPLGMVDIGMKMVEGRRVTTRERSVLGEFLQSRSRDQTTATFEIPQE</sequence>
<name>A0A1F5FXV6_9BACT</name>